<evidence type="ECO:0000256" key="4">
    <source>
        <dbReference type="SAM" id="MobiDB-lite"/>
    </source>
</evidence>
<keyword evidence="5" id="KW-0812">Transmembrane</keyword>
<dbReference type="Pfam" id="PF25973">
    <property type="entry name" value="BSH_CzcB"/>
    <property type="match status" value="1"/>
</dbReference>
<organism evidence="7 8">
    <name type="scientific">Dysosmobacter segnis</name>
    <dbReference type="NCBI Taxonomy" id="2763042"/>
    <lineage>
        <taxon>Bacteria</taxon>
        <taxon>Bacillati</taxon>
        <taxon>Bacillota</taxon>
        <taxon>Clostridia</taxon>
        <taxon>Eubacteriales</taxon>
        <taxon>Oscillospiraceae</taxon>
        <taxon>Dysosmobacter</taxon>
    </lineage>
</organism>
<feature type="transmembrane region" description="Helical" evidence="5">
    <location>
        <begin position="46"/>
        <end position="63"/>
    </location>
</feature>
<keyword evidence="5" id="KW-0472">Membrane</keyword>
<dbReference type="InterPro" id="IPR058647">
    <property type="entry name" value="BSH_CzcB-like"/>
</dbReference>
<dbReference type="GO" id="GO:0030313">
    <property type="term" value="C:cell envelope"/>
    <property type="evidence" value="ECO:0007669"/>
    <property type="project" value="UniProtKB-SubCell"/>
</dbReference>
<dbReference type="Gene3D" id="2.40.30.170">
    <property type="match status" value="2"/>
</dbReference>
<evidence type="ECO:0000313" key="7">
    <source>
        <dbReference type="EMBL" id="MBC5769049.1"/>
    </source>
</evidence>
<feature type="region of interest" description="Disordered" evidence="4">
    <location>
        <begin position="1"/>
        <end position="39"/>
    </location>
</feature>
<dbReference type="Proteomes" id="UP000620327">
    <property type="component" value="Unassembled WGS sequence"/>
</dbReference>
<dbReference type="EMBL" id="JACOQI010000001">
    <property type="protein sequence ID" value="MBC5769049.1"/>
    <property type="molecule type" value="Genomic_DNA"/>
</dbReference>
<name>A0A923MGY4_9FIRM</name>
<keyword evidence="8" id="KW-1185">Reference proteome</keyword>
<proteinExistence type="predicted"/>
<feature type="compositionally biased region" description="Basic and acidic residues" evidence="4">
    <location>
        <begin position="25"/>
        <end position="35"/>
    </location>
</feature>
<sequence length="557" mass="59574">MAEIMEEKKELTPAETAAPASPETPAKKPEKSTADKKKRRRTIRRIVALVVVAALIAGGVKFFKKKDGSSEVGMATVSYGAISSEVDGSGLVKAKNSETISLTTAGTVMDVFVEEGQKVEQGDPLFTIDSPNAATEVQKARDEVEGYQKQINTLQKDIAGLNLSPSYAGKLMDVVTLNPGDEISKGTKVAVLADDTRMRLEQYYSYAYAGELKAGQKVQVSIPALMTTVEGTVEAVHMVSRITPEGSKLFSAEIVIPNEGVLAKDMVATATTIVNGDTVYPYEAAKLQYYRVGDLNSTVSGTVISSNLVDYLAVTPGQVLVRIDGEDSETEIFTAQQNLEEAQKKLEAAQKNLDNCNAVAPISGQVIGLSVTPGQELQANSTLVTVSDTSTVTVSATVDERNISYIKTGMSVNLDQWGTSAFGTVETVSLSSTVNNGVASYPITISADNTDGNLQVNSYVNYQIQASQNDNCLMVPIQAVRTVGLEDGSSATVVYVQADSRPDNALELPYQDEEIPSGFYPVQVEIGIQDTYNVEIKSGVNDGDTVFTQMITDQAWG</sequence>
<feature type="compositionally biased region" description="Low complexity" evidence="4">
    <location>
        <begin position="13"/>
        <end position="24"/>
    </location>
</feature>
<protein>
    <submittedName>
        <fullName evidence="7">HlyD family efflux transporter periplasmic adaptor subunit</fullName>
    </submittedName>
</protein>
<evidence type="ECO:0000256" key="5">
    <source>
        <dbReference type="SAM" id="Phobius"/>
    </source>
</evidence>
<feature type="domain" description="CzcB-like barrel-sandwich hybrid" evidence="6">
    <location>
        <begin position="100"/>
        <end position="388"/>
    </location>
</feature>
<gene>
    <name evidence="7" type="ORF">H8Z83_01620</name>
</gene>
<dbReference type="Gene3D" id="1.10.287.470">
    <property type="entry name" value="Helix hairpin bin"/>
    <property type="match status" value="1"/>
</dbReference>
<feature type="coiled-coil region" evidence="3">
    <location>
        <begin position="137"/>
        <end position="164"/>
    </location>
</feature>
<evidence type="ECO:0000256" key="2">
    <source>
        <dbReference type="ARBA" id="ARBA00023054"/>
    </source>
</evidence>
<feature type="coiled-coil region" evidence="3">
    <location>
        <begin position="325"/>
        <end position="359"/>
    </location>
</feature>
<evidence type="ECO:0000256" key="3">
    <source>
        <dbReference type="SAM" id="Coils"/>
    </source>
</evidence>
<evidence type="ECO:0000313" key="8">
    <source>
        <dbReference type="Proteomes" id="UP000620327"/>
    </source>
</evidence>
<dbReference type="PANTHER" id="PTHR32347">
    <property type="entry name" value="EFFLUX SYSTEM COMPONENT YKNX-RELATED"/>
    <property type="match status" value="1"/>
</dbReference>
<dbReference type="PANTHER" id="PTHR32347:SF14">
    <property type="entry name" value="EFFLUX SYSTEM COMPONENT YKNX-RELATED"/>
    <property type="match status" value="1"/>
</dbReference>
<comment type="subcellular location">
    <subcellularLocation>
        <location evidence="1">Cell envelope</location>
    </subcellularLocation>
</comment>
<reference evidence="7" key="1">
    <citation type="submission" date="2020-08" db="EMBL/GenBank/DDBJ databases">
        <title>Genome public.</title>
        <authorList>
            <person name="Liu C."/>
            <person name="Sun Q."/>
        </authorList>
    </citation>
    <scope>NUCLEOTIDE SEQUENCE</scope>
    <source>
        <strain evidence="7">BX15</strain>
    </source>
</reference>
<dbReference type="Gene3D" id="2.40.420.20">
    <property type="match status" value="1"/>
</dbReference>
<evidence type="ECO:0000259" key="6">
    <source>
        <dbReference type="Pfam" id="PF25973"/>
    </source>
</evidence>
<comment type="caution">
    <text evidence="7">The sequence shown here is derived from an EMBL/GenBank/DDBJ whole genome shotgun (WGS) entry which is preliminary data.</text>
</comment>
<dbReference type="Gene3D" id="2.40.50.100">
    <property type="match status" value="2"/>
</dbReference>
<feature type="compositionally biased region" description="Basic and acidic residues" evidence="4">
    <location>
        <begin position="1"/>
        <end position="12"/>
    </location>
</feature>
<dbReference type="AlphaFoldDB" id="A0A923MGY4"/>
<keyword evidence="2 3" id="KW-0175">Coiled coil</keyword>
<evidence type="ECO:0000256" key="1">
    <source>
        <dbReference type="ARBA" id="ARBA00004196"/>
    </source>
</evidence>
<accession>A0A923MGY4</accession>
<dbReference type="RefSeq" id="WP_187013437.1">
    <property type="nucleotide sequence ID" value="NZ_JACOQI010000001.1"/>
</dbReference>
<keyword evidence="5" id="KW-1133">Transmembrane helix</keyword>
<dbReference type="InterPro" id="IPR050465">
    <property type="entry name" value="UPF0194_transport"/>
</dbReference>
<dbReference type="SUPFAM" id="SSF111369">
    <property type="entry name" value="HlyD-like secretion proteins"/>
    <property type="match status" value="2"/>
</dbReference>